<comment type="caution">
    <text evidence="1">The sequence shown here is derived from an EMBL/GenBank/DDBJ whole genome shotgun (WGS) entry which is preliminary data.</text>
</comment>
<sequence length="453" mass="52805">MSISSIIRNQGNDFFRQACSGKISDLQKSRELFDQALSRYYKAKEKAEDSDDECSAAKNIGKAAWRIAGVLTQKLESFQTILHYQREAIKGLCEAFNKSEDCKPEQWRNEVLGTLTLCLQEVIDWCDTFHPDIKIHQLEQLVLITTVDRATVDLQLRLARLYFYDGATKLQNGEYKTCLSRMRDCYRPIEEVKRLAHITGEELNDLLDEAQTLEQDVFYHSCSASSMQARVQGDHLLTMALEDEEELDMTLVFEVIDWYKQAVVLAREIEIEQEAIAESRLGVVYDKVLKLTHRAKDYFNHTLQLAESMKPRIFTSDDWYKVCVSTLQRYQEEIRQREEDEKSKVRAKYLDELKEELADIKKHDTSATALIKHVYTSYPPKSSSWEKPSDDEISKWDSLERGTKEYKKFLLKALAVFHPDKVDDKEHGMKWKVLSEEITKMITNYYENTKFAC</sequence>
<reference evidence="1 2" key="1">
    <citation type="submission" date="2022-05" db="EMBL/GenBank/DDBJ databases">
        <authorList>
            <consortium name="Genoscope - CEA"/>
            <person name="William W."/>
        </authorList>
    </citation>
    <scope>NUCLEOTIDE SEQUENCE [LARGE SCALE GENOMIC DNA]</scope>
</reference>
<accession>A0ABN8LNU0</accession>
<proteinExistence type="predicted"/>
<name>A0ABN8LNU0_9CNID</name>
<keyword evidence="2" id="KW-1185">Reference proteome</keyword>
<protein>
    <submittedName>
        <fullName evidence="1">Uncharacterized protein</fullName>
    </submittedName>
</protein>
<dbReference type="Proteomes" id="UP001159427">
    <property type="component" value="Unassembled WGS sequence"/>
</dbReference>
<evidence type="ECO:0000313" key="2">
    <source>
        <dbReference type="Proteomes" id="UP001159427"/>
    </source>
</evidence>
<gene>
    <name evidence="1" type="ORF">PEVE_00039043</name>
</gene>
<dbReference type="EMBL" id="CALNXI010000068">
    <property type="protein sequence ID" value="CAH3017661.1"/>
    <property type="molecule type" value="Genomic_DNA"/>
</dbReference>
<organism evidence="1 2">
    <name type="scientific">Porites evermanni</name>
    <dbReference type="NCBI Taxonomy" id="104178"/>
    <lineage>
        <taxon>Eukaryota</taxon>
        <taxon>Metazoa</taxon>
        <taxon>Cnidaria</taxon>
        <taxon>Anthozoa</taxon>
        <taxon>Hexacorallia</taxon>
        <taxon>Scleractinia</taxon>
        <taxon>Fungiina</taxon>
        <taxon>Poritidae</taxon>
        <taxon>Porites</taxon>
    </lineage>
</organism>
<evidence type="ECO:0000313" key="1">
    <source>
        <dbReference type="EMBL" id="CAH3017661.1"/>
    </source>
</evidence>